<name>A0A1F6G720_9PROT</name>
<proteinExistence type="predicted"/>
<dbReference type="EMBL" id="MFNE01000044">
    <property type="protein sequence ID" value="OGG93903.1"/>
    <property type="molecule type" value="Genomic_DNA"/>
</dbReference>
<evidence type="ECO:0000313" key="3">
    <source>
        <dbReference type="Proteomes" id="UP000178449"/>
    </source>
</evidence>
<dbReference type="Proteomes" id="UP000178449">
    <property type="component" value="Unassembled WGS sequence"/>
</dbReference>
<dbReference type="AlphaFoldDB" id="A0A1F6G720"/>
<reference evidence="2 3" key="1">
    <citation type="journal article" date="2016" name="Nat. Commun.">
        <title>Thousands of microbial genomes shed light on interconnected biogeochemical processes in an aquifer system.</title>
        <authorList>
            <person name="Anantharaman K."/>
            <person name="Brown C.T."/>
            <person name="Hug L.A."/>
            <person name="Sharon I."/>
            <person name="Castelle C.J."/>
            <person name="Probst A.J."/>
            <person name="Thomas B.C."/>
            <person name="Singh A."/>
            <person name="Wilkins M.J."/>
            <person name="Karaoz U."/>
            <person name="Brodie E.L."/>
            <person name="Williams K.H."/>
            <person name="Hubbard S.S."/>
            <person name="Banfield J.F."/>
        </authorList>
    </citation>
    <scope>NUCLEOTIDE SEQUENCE [LARGE SCALE GENOMIC DNA]</scope>
</reference>
<evidence type="ECO:0000313" key="2">
    <source>
        <dbReference type="EMBL" id="OGG93903.1"/>
    </source>
</evidence>
<feature type="region of interest" description="Disordered" evidence="1">
    <location>
        <begin position="67"/>
        <end position="89"/>
    </location>
</feature>
<accession>A0A1F6G720</accession>
<feature type="compositionally biased region" description="Basic and acidic residues" evidence="1">
    <location>
        <begin position="77"/>
        <end position="89"/>
    </location>
</feature>
<gene>
    <name evidence="2" type="ORF">A2527_09885</name>
</gene>
<organism evidence="2 3">
    <name type="scientific">Candidatus Lambdaproteobacteria bacterium RIFOXYD2_FULL_50_16</name>
    <dbReference type="NCBI Taxonomy" id="1817772"/>
    <lineage>
        <taxon>Bacteria</taxon>
        <taxon>Pseudomonadati</taxon>
        <taxon>Pseudomonadota</taxon>
        <taxon>Candidatus Lambdaproteobacteria</taxon>
    </lineage>
</organism>
<evidence type="ECO:0000256" key="1">
    <source>
        <dbReference type="SAM" id="MobiDB-lite"/>
    </source>
</evidence>
<sequence>MIDKSQPWLTKIKLTPLKGEAQVWRFGQGEQAWPAINPASGGHLTLWFNEPLERLILQDKSGEMPFTLSGNQVRIQNPERPKADGRQRL</sequence>
<comment type="caution">
    <text evidence="2">The sequence shown here is derived from an EMBL/GenBank/DDBJ whole genome shotgun (WGS) entry which is preliminary data.</text>
</comment>
<protein>
    <submittedName>
        <fullName evidence="2">Uncharacterized protein</fullName>
    </submittedName>
</protein>